<keyword evidence="2" id="KW-1185">Reference proteome</keyword>
<sequence>MIPLGFPSSWDHRVQCSGMISAHSNLQQLPGSSDSPASASGAAGITRVLHHAWLIFLFSVDLGLHHVGTGLLASSDPPKLASQSAGITFMQVISALWEANLGGSRACMSSTRPLGGRRGWITCMHVIHPASGRPTWVDHVHARHPPGLKEANVGGSHACRSSTWPQVIPVLWEDHLRSGG</sequence>
<name>A0A8I3WSI0_CALJA</name>
<organism evidence="1 2">
    <name type="scientific">Callithrix jacchus</name>
    <name type="common">White-tufted-ear marmoset</name>
    <name type="synonym">Simia Jacchus</name>
    <dbReference type="NCBI Taxonomy" id="9483"/>
    <lineage>
        <taxon>Eukaryota</taxon>
        <taxon>Metazoa</taxon>
        <taxon>Chordata</taxon>
        <taxon>Craniata</taxon>
        <taxon>Vertebrata</taxon>
        <taxon>Euteleostomi</taxon>
        <taxon>Mammalia</taxon>
        <taxon>Eutheria</taxon>
        <taxon>Euarchontoglires</taxon>
        <taxon>Primates</taxon>
        <taxon>Haplorrhini</taxon>
        <taxon>Platyrrhini</taxon>
        <taxon>Cebidae</taxon>
        <taxon>Callitrichinae</taxon>
        <taxon>Callithrix</taxon>
        <taxon>Callithrix</taxon>
    </lineage>
</organism>
<dbReference type="GeneTree" id="ENSGT01150000286943"/>
<dbReference type="AlphaFoldDB" id="A0A8I3WSI0"/>
<reference evidence="1" key="2">
    <citation type="submission" date="2025-08" db="UniProtKB">
        <authorList>
            <consortium name="Ensembl"/>
        </authorList>
    </citation>
    <scope>IDENTIFICATION</scope>
</reference>
<dbReference type="PANTHER" id="PTHR12138:SF162">
    <property type="entry name" value="CHROMOSOME UNDETERMINED SCAFFOLD_275, WHOLE GENOME SHOTGUN SEQUENCE"/>
    <property type="match status" value="1"/>
</dbReference>
<reference evidence="1 2" key="1">
    <citation type="submission" date="2009-03" db="EMBL/GenBank/DDBJ databases">
        <authorList>
            <person name="Warren W."/>
            <person name="Ye L."/>
            <person name="Minx P."/>
            <person name="Worley K."/>
            <person name="Gibbs R."/>
            <person name="Wilson R.K."/>
        </authorList>
    </citation>
    <scope>NUCLEOTIDE SEQUENCE [LARGE SCALE GENOMIC DNA]</scope>
</reference>
<dbReference type="PANTHER" id="PTHR12138">
    <property type="entry name" value="PRIMATE-EXPANDED PROTEIN FAMILY"/>
    <property type="match status" value="1"/>
</dbReference>
<accession>A0A8I3WSI0</accession>
<evidence type="ECO:0000313" key="1">
    <source>
        <dbReference type="Ensembl" id="ENSCJAP00000080713.1"/>
    </source>
</evidence>
<reference evidence="1" key="3">
    <citation type="submission" date="2025-09" db="UniProtKB">
        <authorList>
            <consortium name="Ensembl"/>
        </authorList>
    </citation>
    <scope>IDENTIFICATION</scope>
</reference>
<evidence type="ECO:0000313" key="2">
    <source>
        <dbReference type="Proteomes" id="UP000008225"/>
    </source>
</evidence>
<protein>
    <submittedName>
        <fullName evidence="1">Uncharacterized protein</fullName>
    </submittedName>
</protein>
<dbReference type="Proteomes" id="UP000008225">
    <property type="component" value="Chromosome 10"/>
</dbReference>
<dbReference type="Ensembl" id="ENSCJAT00000117415.1">
    <property type="protein sequence ID" value="ENSCJAP00000080713.1"/>
    <property type="gene ID" value="ENSCJAG00000082299.1"/>
</dbReference>
<proteinExistence type="predicted"/>